<dbReference type="AlphaFoldDB" id="A0A0F9E5B9"/>
<reference evidence="2" key="1">
    <citation type="journal article" date="2015" name="Nature">
        <title>Complex archaea that bridge the gap between prokaryotes and eukaryotes.</title>
        <authorList>
            <person name="Spang A."/>
            <person name="Saw J.H."/>
            <person name="Jorgensen S.L."/>
            <person name="Zaremba-Niedzwiedzka K."/>
            <person name="Martijn J."/>
            <person name="Lind A.E."/>
            <person name="van Eijk R."/>
            <person name="Schleper C."/>
            <person name="Guy L."/>
            <person name="Ettema T.J."/>
        </authorList>
    </citation>
    <scope>NUCLEOTIDE SEQUENCE</scope>
</reference>
<organism evidence="2">
    <name type="scientific">marine sediment metagenome</name>
    <dbReference type="NCBI Taxonomy" id="412755"/>
    <lineage>
        <taxon>unclassified sequences</taxon>
        <taxon>metagenomes</taxon>
        <taxon>ecological metagenomes</taxon>
    </lineage>
</organism>
<keyword evidence="1" id="KW-0812">Transmembrane</keyword>
<proteinExistence type="predicted"/>
<accession>A0A0F9E5B9</accession>
<evidence type="ECO:0000256" key="1">
    <source>
        <dbReference type="SAM" id="Phobius"/>
    </source>
</evidence>
<evidence type="ECO:0008006" key="3">
    <source>
        <dbReference type="Google" id="ProtNLM"/>
    </source>
</evidence>
<comment type="caution">
    <text evidence="2">The sequence shown here is derived from an EMBL/GenBank/DDBJ whole genome shotgun (WGS) entry which is preliminary data.</text>
</comment>
<protein>
    <recommendedName>
        <fullName evidence="3">DUF4393 domain-containing protein</fullName>
    </recommendedName>
</protein>
<feature type="transmembrane region" description="Helical" evidence="1">
    <location>
        <begin position="7"/>
        <end position="27"/>
    </location>
</feature>
<dbReference type="InterPro" id="IPR025506">
    <property type="entry name" value="Abi_alpha"/>
</dbReference>
<dbReference type="EMBL" id="LAZR01028835">
    <property type="protein sequence ID" value="KKL61391.1"/>
    <property type="molecule type" value="Genomic_DNA"/>
</dbReference>
<name>A0A0F9E5B9_9ZZZZ</name>
<gene>
    <name evidence="2" type="ORF">LCGC14_2195750</name>
</gene>
<dbReference type="Pfam" id="PF14337">
    <property type="entry name" value="Abi_alpha"/>
    <property type="match status" value="1"/>
</dbReference>
<evidence type="ECO:0000313" key="2">
    <source>
        <dbReference type="EMBL" id="KKL61391.1"/>
    </source>
</evidence>
<sequence>MTPLLRAFSKFLDSGFCVYIIFAIYFLCYTSHLTSDGYVADERQVLMSNSDPLTEVTKSLVQRCSDFMGSTVGDLLRDEVHLLRWKNAHRILDRAERYLKERGAHGKKTLPLGLAIRFLDGASLEEDPIMQDLWARLLANAADPESEYEISKTHTALLSEMNGLDAKVLEYFRTQGWLQFKEVAEATGHNSLDCAELSRQLGVPALEVGLALGNLWRLGCLIQEPTYKSGFGPSVAPNSSFRPSPLGNSLLGAVELPIAGQNDE</sequence>
<keyword evidence="1" id="KW-1133">Transmembrane helix</keyword>
<keyword evidence="1" id="KW-0472">Membrane</keyword>